<organism evidence="2 3">
    <name type="scientific">Neisseria elongata subsp. glycolytica ATCC 29315</name>
    <dbReference type="NCBI Taxonomy" id="546263"/>
    <lineage>
        <taxon>Bacteria</taxon>
        <taxon>Pseudomonadati</taxon>
        <taxon>Pseudomonadota</taxon>
        <taxon>Betaproteobacteria</taxon>
        <taxon>Neisseriales</taxon>
        <taxon>Neisseriaceae</taxon>
        <taxon>Neisseria</taxon>
    </lineage>
</organism>
<dbReference type="AlphaFoldDB" id="D4DN61"/>
<reference evidence="2 3" key="1">
    <citation type="submission" date="2010-02" db="EMBL/GenBank/DDBJ databases">
        <authorList>
            <person name="Weinstock G."/>
            <person name="Sodergren E."/>
            <person name="Clifton S."/>
            <person name="Fulton L."/>
            <person name="Fulton B."/>
            <person name="Courtney L."/>
            <person name="Fronick C."/>
            <person name="Harrison M."/>
            <person name="Strong C."/>
            <person name="Farmer C."/>
            <person name="Delahaunty K."/>
            <person name="Markovic C."/>
            <person name="Hall O."/>
            <person name="Minx P."/>
            <person name="Tomlinson C."/>
            <person name="Mitreva M."/>
            <person name="Nelson J."/>
            <person name="Hou S."/>
            <person name="Wollam A."/>
            <person name="Pepin K.H."/>
            <person name="Johnson M."/>
            <person name="Bhonagiri V."/>
            <person name="Zhang X."/>
            <person name="Suruliraj S."/>
            <person name="Warren W."/>
            <person name="Chinwalla A."/>
            <person name="Mardis E.R."/>
            <person name="Wilson R.K."/>
        </authorList>
    </citation>
    <scope>NUCLEOTIDE SEQUENCE [LARGE SCALE GENOMIC DNA]</scope>
    <source>
        <strain evidence="2 3">ATCC 29315</strain>
    </source>
</reference>
<keyword evidence="1" id="KW-0812">Transmembrane</keyword>
<gene>
    <name evidence="2" type="ORF">NEIELOOT_00485</name>
</gene>
<comment type="caution">
    <text evidence="2">The sequence shown here is derived from an EMBL/GenBank/DDBJ whole genome shotgun (WGS) entry which is preliminary data.</text>
</comment>
<dbReference type="EMBL" id="ADBF01000012">
    <property type="protein sequence ID" value="EFE50779.1"/>
    <property type="molecule type" value="Genomic_DNA"/>
</dbReference>
<keyword evidence="1" id="KW-0472">Membrane</keyword>
<accession>D4DN61</accession>
<dbReference type="Proteomes" id="UP000005536">
    <property type="component" value="Unassembled WGS sequence"/>
</dbReference>
<protein>
    <submittedName>
        <fullName evidence="2">Uncharacterized protein</fullName>
    </submittedName>
</protein>
<evidence type="ECO:0000256" key="1">
    <source>
        <dbReference type="SAM" id="Phobius"/>
    </source>
</evidence>
<feature type="transmembrane region" description="Helical" evidence="1">
    <location>
        <begin position="20"/>
        <end position="40"/>
    </location>
</feature>
<keyword evidence="1" id="KW-1133">Transmembrane helix</keyword>
<evidence type="ECO:0000313" key="2">
    <source>
        <dbReference type="EMBL" id="EFE50779.1"/>
    </source>
</evidence>
<sequence length="41" mass="4757">MDGLKADMDTYKFFVTGTIRLISLALYFALWLAILCCRLLR</sequence>
<proteinExistence type="predicted"/>
<evidence type="ECO:0000313" key="3">
    <source>
        <dbReference type="Proteomes" id="UP000005536"/>
    </source>
</evidence>
<name>D4DN61_NEIEG</name>